<reference evidence="1" key="1">
    <citation type="submission" date="2022-04" db="EMBL/GenBank/DDBJ databases">
        <title>Alcanivorax sp. CY1518 draft genome sequence.</title>
        <authorList>
            <person name="Zhao G."/>
            <person name="An M."/>
        </authorList>
    </citation>
    <scope>NUCLEOTIDE SEQUENCE</scope>
    <source>
        <strain evidence="1">CY1518</strain>
    </source>
</reference>
<dbReference type="Proteomes" id="UP001165524">
    <property type="component" value="Unassembled WGS sequence"/>
</dbReference>
<evidence type="ECO:0000313" key="2">
    <source>
        <dbReference type="Proteomes" id="UP001165524"/>
    </source>
</evidence>
<organism evidence="1 2">
    <name type="scientific">Alcanivorax quisquiliarum</name>
    <dbReference type="NCBI Taxonomy" id="2933565"/>
    <lineage>
        <taxon>Bacteria</taxon>
        <taxon>Pseudomonadati</taxon>
        <taxon>Pseudomonadota</taxon>
        <taxon>Gammaproteobacteria</taxon>
        <taxon>Oceanospirillales</taxon>
        <taxon>Alcanivoracaceae</taxon>
        <taxon>Alcanivorax</taxon>
    </lineage>
</organism>
<sequence>MQRQLPVITGFHQDDEGDWVVSLSCGHTQHVRHRPPFMQRPWVVTATGRAERLGQAFDCGWCRRERAK</sequence>
<gene>
    <name evidence="1" type="ORF">MU846_06480</name>
</gene>
<name>A0ABT0E694_9GAMM</name>
<proteinExistence type="predicted"/>
<keyword evidence="2" id="KW-1185">Reference proteome</keyword>
<comment type="caution">
    <text evidence="1">The sequence shown here is derived from an EMBL/GenBank/DDBJ whole genome shotgun (WGS) entry which is preliminary data.</text>
</comment>
<protein>
    <submittedName>
        <fullName evidence="1">DUF3565 domain-containing protein</fullName>
    </submittedName>
</protein>
<accession>A0ABT0E694</accession>
<dbReference type="RefSeq" id="WP_246950609.1">
    <property type="nucleotide sequence ID" value="NZ_JALKII010000003.1"/>
</dbReference>
<dbReference type="InterPro" id="IPR021948">
    <property type="entry name" value="DUF3565"/>
</dbReference>
<dbReference type="EMBL" id="JALKII010000003">
    <property type="protein sequence ID" value="MCK0537355.1"/>
    <property type="molecule type" value="Genomic_DNA"/>
</dbReference>
<dbReference type="Pfam" id="PF12088">
    <property type="entry name" value="DUF3565"/>
    <property type="match status" value="1"/>
</dbReference>
<evidence type="ECO:0000313" key="1">
    <source>
        <dbReference type="EMBL" id="MCK0537355.1"/>
    </source>
</evidence>